<dbReference type="RefSeq" id="WP_189300172.1">
    <property type="nucleotide sequence ID" value="NZ_BMRP01000009.1"/>
</dbReference>
<dbReference type="EMBL" id="BMRP01000009">
    <property type="protein sequence ID" value="GGU62982.1"/>
    <property type="molecule type" value="Genomic_DNA"/>
</dbReference>
<protein>
    <recommendedName>
        <fullName evidence="4">Amidohydrolase</fullName>
    </recommendedName>
</protein>
<evidence type="ECO:0008006" key="4">
    <source>
        <dbReference type="Google" id="ProtNLM"/>
    </source>
</evidence>
<comment type="caution">
    <text evidence="2">The sequence shown here is derived from an EMBL/GenBank/DDBJ whole genome shotgun (WGS) entry which is preliminary data.</text>
</comment>
<accession>A0ABQ2V0B4</accession>
<reference evidence="3" key="1">
    <citation type="journal article" date="2019" name="Int. J. Syst. Evol. Microbiol.">
        <title>The Global Catalogue of Microorganisms (GCM) 10K type strain sequencing project: providing services to taxonomists for standard genome sequencing and annotation.</title>
        <authorList>
            <consortium name="The Broad Institute Genomics Platform"/>
            <consortium name="The Broad Institute Genome Sequencing Center for Infectious Disease"/>
            <person name="Wu L."/>
            <person name="Ma J."/>
        </authorList>
    </citation>
    <scope>NUCLEOTIDE SEQUENCE [LARGE SCALE GENOMIC DNA]</scope>
    <source>
        <strain evidence="3">JCM 3399</strain>
    </source>
</reference>
<gene>
    <name evidence="2" type="ORF">GCM10010211_29880</name>
</gene>
<keyword evidence="3" id="KW-1185">Reference proteome</keyword>
<dbReference type="Gene3D" id="3.20.20.140">
    <property type="entry name" value="Metal-dependent hydrolases"/>
    <property type="match status" value="1"/>
</dbReference>
<sequence>MPADVHQHIWPPEFVDLLRARSTPPRLDGWTLHLAGEPPYAVGPADHDIAARTRLARADGLDLALVSLSSPLGIEYLPPEEAGPLLAAFHDGALDLPAPFGVWASPCLSAPEPDPGAVRRELARGCAGLQLPATALLDAAGWARCAPLLDAAAALDKPLFVHPGAAPPDPAGTPPWWPALVPYVQQLHSAWFAFRAFGRPRHPGLRVCFAALAGLAPLHGERLVARGGGRDRGRVDRDVFYETSSYGTRAVDALIRAVGIDVVVSGSDRPYARPLARHHPPRDAPPDSGREDPRRTAPPDLVVPGLGGEAAGHALCTANPARLLGPTRGVRP</sequence>
<feature type="region of interest" description="Disordered" evidence="1">
    <location>
        <begin position="271"/>
        <end position="308"/>
    </location>
</feature>
<dbReference type="SUPFAM" id="SSF51556">
    <property type="entry name" value="Metallo-dependent hydrolases"/>
    <property type="match status" value="1"/>
</dbReference>
<dbReference type="Proteomes" id="UP000654471">
    <property type="component" value="Unassembled WGS sequence"/>
</dbReference>
<feature type="compositionally biased region" description="Basic and acidic residues" evidence="1">
    <location>
        <begin position="281"/>
        <end position="297"/>
    </location>
</feature>
<evidence type="ECO:0000313" key="2">
    <source>
        <dbReference type="EMBL" id="GGU62982.1"/>
    </source>
</evidence>
<proteinExistence type="predicted"/>
<evidence type="ECO:0000256" key="1">
    <source>
        <dbReference type="SAM" id="MobiDB-lite"/>
    </source>
</evidence>
<evidence type="ECO:0000313" key="3">
    <source>
        <dbReference type="Proteomes" id="UP000654471"/>
    </source>
</evidence>
<dbReference type="InterPro" id="IPR032466">
    <property type="entry name" value="Metal_Hydrolase"/>
</dbReference>
<organism evidence="2 3">
    <name type="scientific">Streptomyces albospinus</name>
    <dbReference type="NCBI Taxonomy" id="285515"/>
    <lineage>
        <taxon>Bacteria</taxon>
        <taxon>Bacillati</taxon>
        <taxon>Actinomycetota</taxon>
        <taxon>Actinomycetes</taxon>
        <taxon>Kitasatosporales</taxon>
        <taxon>Streptomycetaceae</taxon>
        <taxon>Streptomyces</taxon>
    </lineage>
</organism>
<name>A0ABQ2V0B4_9ACTN</name>